<dbReference type="EMBL" id="CAJVPU010000007">
    <property type="protein sequence ID" value="CAG8437535.1"/>
    <property type="molecule type" value="Genomic_DNA"/>
</dbReference>
<reference evidence="1" key="1">
    <citation type="submission" date="2021-06" db="EMBL/GenBank/DDBJ databases">
        <authorList>
            <person name="Kallberg Y."/>
            <person name="Tangrot J."/>
            <person name="Rosling A."/>
        </authorList>
    </citation>
    <scope>NUCLEOTIDE SEQUENCE</scope>
    <source>
        <strain evidence="1">IL203A</strain>
    </source>
</reference>
<organism evidence="1 2">
    <name type="scientific">Dentiscutata heterogama</name>
    <dbReference type="NCBI Taxonomy" id="1316150"/>
    <lineage>
        <taxon>Eukaryota</taxon>
        <taxon>Fungi</taxon>
        <taxon>Fungi incertae sedis</taxon>
        <taxon>Mucoromycota</taxon>
        <taxon>Glomeromycotina</taxon>
        <taxon>Glomeromycetes</taxon>
        <taxon>Diversisporales</taxon>
        <taxon>Gigasporaceae</taxon>
        <taxon>Dentiscutata</taxon>
    </lineage>
</organism>
<evidence type="ECO:0000313" key="2">
    <source>
        <dbReference type="Proteomes" id="UP000789702"/>
    </source>
</evidence>
<accession>A0ACA9JUW3</accession>
<protein>
    <submittedName>
        <fullName evidence="1">14380_t:CDS:1</fullName>
    </submittedName>
</protein>
<sequence>MSSQKRKADVPENSNISEKSRKLENGKFRQVTTRTLQPDEIEILLNTKPYDLTRDFEIKAFERTFPNREDCLTFLNNYRKVLVNQVAIFDSTSDLLPRDRKNKKYEEIKQWKKDALNKQRSFTKMRLDFIMEQIQVVEDKSSSKEEFVSINNRLLYVRRSLRLKKVDPICVPIREKKQFYCDNCHLIRFRNYCSRCKRRRLEEYEEEFLSDSISVTTTISFSDSSYDVRYDPQFKYISHQSGIVSENNVSFTDNKLFFCENCMSFKSSNYCDRCKNRLFTEEDFDLMLFFIPDQFNDEPIGE</sequence>
<dbReference type="Proteomes" id="UP000789702">
    <property type="component" value="Unassembled WGS sequence"/>
</dbReference>
<evidence type="ECO:0000313" key="1">
    <source>
        <dbReference type="EMBL" id="CAG8437535.1"/>
    </source>
</evidence>
<proteinExistence type="predicted"/>
<comment type="caution">
    <text evidence="1">The sequence shown here is derived from an EMBL/GenBank/DDBJ whole genome shotgun (WGS) entry which is preliminary data.</text>
</comment>
<keyword evidence="2" id="KW-1185">Reference proteome</keyword>
<gene>
    <name evidence="1" type="ORF">DHETER_LOCUS15</name>
</gene>
<name>A0ACA9JUW3_9GLOM</name>